<keyword evidence="3" id="KW-0732">Signal</keyword>
<dbReference type="InParanoid" id="A0A2P6NWY3"/>
<evidence type="ECO:0000313" key="7">
    <source>
        <dbReference type="Proteomes" id="UP000241769"/>
    </source>
</evidence>
<feature type="domain" description="G8" evidence="5">
    <location>
        <begin position="114"/>
        <end position="234"/>
    </location>
</feature>
<dbReference type="OrthoDB" id="14714at2759"/>
<dbReference type="InterPro" id="IPR052387">
    <property type="entry name" value="Fibrocystin"/>
</dbReference>
<comment type="subcellular location">
    <subcellularLocation>
        <location evidence="1">Cell membrane</location>
    </subcellularLocation>
</comment>
<dbReference type="PROSITE" id="PS51484">
    <property type="entry name" value="G8"/>
    <property type="match status" value="1"/>
</dbReference>
<evidence type="ECO:0000256" key="1">
    <source>
        <dbReference type="ARBA" id="ARBA00004236"/>
    </source>
</evidence>
<gene>
    <name evidence="6" type="ORF">PROFUN_03187</name>
</gene>
<evidence type="ECO:0000313" key="6">
    <source>
        <dbReference type="EMBL" id="PRP88470.1"/>
    </source>
</evidence>
<keyword evidence="2" id="KW-0472">Membrane</keyword>
<accession>A0A2P6NWY3</accession>
<dbReference type="InterPro" id="IPR055401">
    <property type="entry name" value="CEMIP_beta-hel_dom"/>
</dbReference>
<dbReference type="SUPFAM" id="SSF51126">
    <property type="entry name" value="Pectin lyase-like"/>
    <property type="match status" value="1"/>
</dbReference>
<proteinExistence type="predicted"/>
<reference evidence="6 7" key="1">
    <citation type="journal article" date="2018" name="Genome Biol. Evol.">
        <title>Multiple Roots of Fruiting Body Formation in Amoebozoa.</title>
        <authorList>
            <person name="Hillmann F."/>
            <person name="Forbes G."/>
            <person name="Novohradska S."/>
            <person name="Ferling I."/>
            <person name="Riege K."/>
            <person name="Groth M."/>
            <person name="Westermann M."/>
            <person name="Marz M."/>
            <person name="Spaller T."/>
            <person name="Winckler T."/>
            <person name="Schaap P."/>
            <person name="Glockner G."/>
        </authorList>
    </citation>
    <scope>NUCLEOTIDE SEQUENCE [LARGE SCALE GENOMIC DNA]</scope>
    <source>
        <strain evidence="6 7">Jena</strain>
    </source>
</reference>
<evidence type="ECO:0000256" key="4">
    <source>
        <dbReference type="ARBA" id="ARBA00023180"/>
    </source>
</evidence>
<dbReference type="InterPro" id="IPR011050">
    <property type="entry name" value="Pectin_lyase_fold/virulence"/>
</dbReference>
<dbReference type="PANTHER" id="PTHR46769:SF2">
    <property type="entry name" value="FIBROCYSTIN-L ISOFORM 2 PRECURSOR-RELATED"/>
    <property type="match status" value="1"/>
</dbReference>
<evidence type="ECO:0000259" key="5">
    <source>
        <dbReference type="PROSITE" id="PS51484"/>
    </source>
</evidence>
<dbReference type="SMART" id="SM01225">
    <property type="entry name" value="G8"/>
    <property type="match status" value="1"/>
</dbReference>
<protein>
    <recommendedName>
        <fullName evidence="5">G8 domain-containing protein</fullName>
    </recommendedName>
</protein>
<dbReference type="Proteomes" id="UP000241769">
    <property type="component" value="Unassembled WGS sequence"/>
</dbReference>
<organism evidence="6 7">
    <name type="scientific">Planoprotostelium fungivorum</name>
    <dbReference type="NCBI Taxonomy" id="1890364"/>
    <lineage>
        <taxon>Eukaryota</taxon>
        <taxon>Amoebozoa</taxon>
        <taxon>Evosea</taxon>
        <taxon>Variosea</taxon>
        <taxon>Cavosteliida</taxon>
        <taxon>Cavosteliaceae</taxon>
        <taxon>Planoprotostelium</taxon>
    </lineage>
</organism>
<keyword evidence="2" id="KW-1003">Cell membrane</keyword>
<dbReference type="Pfam" id="PF24606">
    <property type="entry name" value="CEMIP_beta-hel"/>
    <property type="match status" value="1"/>
</dbReference>
<sequence length="1369" mass="149769">MASLRRAPSYQNKRFMCGPSHGSSYFSSRCDDFSRSVDKDTSYWWSLVTRRHLAVFSRVRARHQSARNRGRSDHSFSLTTMTKWLVLTLLLIAGALCACPPTLPAGTVKWSSQAAWKVVNATVNIPAGTSYVVDQSPTNALGVISVSGNLYILDATIEIVTQGIVLNANGALTIGTPECPITKKVIITLTSGGDLGTDEYDSTHLGTKGIVAKWNARLRINGYVSGPSWTRLSSTASQGSSTILLQEPVKWIVNDTIVITSTDFSEVLDKKDPRYSSSVFNQMYGTPFADQHETRTIISVSSDGKKLTLNAPLNYTHWGAGYQVAEVGLLTKRVVIRGEASSDGNFLGGHLMMRYGNHSISGLELTRMGQQGVLGRYPLHFHMARFLWGMNVSVSDSSVHDCYQRCYVIHETHGVLLENNVAYNSYGHCYFLEDGGEHGNAFIHNLGARILPSYLLISDNQPSMYWISHPNNTFIDNVASGAYIGYWFVMPVMPVRASAKFWNDSSIMSPRQTQLPNDGPRTGFRGNVAHSIYGDGVQCSSMESDDLSTMNPGYWYPTTGPPFKVKVPSIISNMIIYKARSSGIWSRGCAPATWRDMIIADAGRGIDLINGQAVINITFIGRSDNKGLPNTKSGLSVPSASGSVGPVGGIIHYDVGVGLSAVNCTFYNFTDTNVSYGAWGGSTNGPGWNSAPSWLSLGMKMYNSNPVAFPTWSYVGSSYYSQGRYPVQADGILDDGGLTNIPGGGWLMGFVPGLKSVPGCIFHPEYPGFQCPWFNYGWSHVNTSLNTASWIVEQADKTSHTFNWMDPTYEVKAPWLSGRALGLVPLGKPITEVFSMQNLRYADIYQGQINGQYEIILSNATDGTLYQSPSQLVLNYIGGSAKPNAWAIYAIYYPAGTTFDIQYVSVDMYRGEVGRFSLKQVSSFRDLSWDTWFYNTTTLRLYVILSSDNEQNYGSAGGASWQYTVAPSIVTSSLNIVPSCGDQCQRTKKADIAPLETQLPLSLQHDVYKADLTGANGKMGTVFFQMYSNYRNRNPRLAYQIYHNLIDPNITICIALDGRCVSYEFPDVNLGASNVIILTRQLWLQVSSSKTQVIVTNQMGVVMLTGNILLFDGKDGKVSVPSDTLPSTTCKPSYDTLSIFNGTTYPGTPSGYASYSFIKKDNYLPMCDNSSLSMRIVYGNYQGLKGVNMVVPSKYVSLEFYARVNNSAPLELTISNGSATTDSYTRTRSYGPEWMVTDQWSFFRVPLSAFGASRNLTNLYFWTSQAETLIYINDVTVYFSSIRLSTQAAVNYTTFTRNVYSGAVAGTSLASTRVPSTLGSEAGVPGVNGGNSNTVSASVQPENGIIGAANSLFVNGVMSCLVLCIVLAL</sequence>
<dbReference type="GO" id="GO:0005886">
    <property type="term" value="C:plasma membrane"/>
    <property type="evidence" value="ECO:0007669"/>
    <property type="project" value="UniProtKB-SubCell"/>
</dbReference>
<dbReference type="PANTHER" id="PTHR46769">
    <property type="entry name" value="POLYCYSTIC KIDNEY AND HEPATIC DISEASE 1 (AUTOSOMAL RECESSIVE)-LIKE 1"/>
    <property type="match status" value="1"/>
</dbReference>
<evidence type="ECO:0000256" key="3">
    <source>
        <dbReference type="ARBA" id="ARBA00022729"/>
    </source>
</evidence>
<dbReference type="EMBL" id="MDYQ01000010">
    <property type="protein sequence ID" value="PRP88470.1"/>
    <property type="molecule type" value="Genomic_DNA"/>
</dbReference>
<keyword evidence="7" id="KW-1185">Reference proteome</keyword>
<dbReference type="Pfam" id="PF10162">
    <property type="entry name" value="G8"/>
    <property type="match status" value="1"/>
</dbReference>
<dbReference type="InterPro" id="IPR019316">
    <property type="entry name" value="G8_domain"/>
</dbReference>
<comment type="caution">
    <text evidence="6">The sequence shown here is derived from an EMBL/GenBank/DDBJ whole genome shotgun (WGS) entry which is preliminary data.</text>
</comment>
<name>A0A2P6NWY3_9EUKA</name>
<evidence type="ECO:0000256" key="2">
    <source>
        <dbReference type="ARBA" id="ARBA00022475"/>
    </source>
</evidence>
<keyword evidence="4" id="KW-0325">Glycoprotein</keyword>
<dbReference type="Gene3D" id="2.60.120.430">
    <property type="entry name" value="Galactose-binding lectin"/>
    <property type="match status" value="1"/>
</dbReference>